<dbReference type="Pfam" id="PF00482">
    <property type="entry name" value="T2SSF"/>
    <property type="match status" value="2"/>
</dbReference>
<feature type="transmembrane region" description="Helical" evidence="7">
    <location>
        <begin position="317"/>
        <end position="338"/>
    </location>
</feature>
<sequence>MNSKKKVSYKDLALIAGNISKLYEEGIQLLHIFSLLDELPLKKEYKMLLKEMEIIIRDGGTLRKAFSKGEGLIPIFFLSMVGIGERTGRIVYVLKGLEMYYNKLQYINKTIINSITYPLILMIALIILGFFVLFFFIPSMANIYGAMGKDIPDIYLKIISMKKFVFRNPILIILQVMIWGIIAPIFIFNIFLRKSFYYYIEKIQVYNLFNEYITIVLMSVVINSGINIAIGLEYCCEGELNEKITKVLRKINDDIKNGKVLSESMNETMMFSKYTLAHIKLGEECGSLDKRLIILETEIFNNLNDKISKITVLVQPLLILTIGIIILSFIIKFVVPLLDIVLI</sequence>
<dbReference type="Gene3D" id="1.20.81.30">
    <property type="entry name" value="Type II secretion system (T2SS), domain F"/>
    <property type="match status" value="2"/>
</dbReference>
<evidence type="ECO:0000313" key="9">
    <source>
        <dbReference type="EMBL" id="CUN89511.1"/>
    </source>
</evidence>
<gene>
    <name evidence="9" type="primary">epsF_3</name>
    <name evidence="9" type="ORF">ERS852470_00963</name>
</gene>
<dbReference type="GO" id="GO:0005886">
    <property type="term" value="C:plasma membrane"/>
    <property type="evidence" value="ECO:0007669"/>
    <property type="project" value="UniProtKB-SubCell"/>
</dbReference>
<dbReference type="AlphaFoldDB" id="A0A173XXS4"/>
<keyword evidence="3" id="KW-1003">Cell membrane</keyword>
<feature type="transmembrane region" description="Helical" evidence="7">
    <location>
        <begin position="170"/>
        <end position="192"/>
    </location>
</feature>
<evidence type="ECO:0000256" key="4">
    <source>
        <dbReference type="ARBA" id="ARBA00022692"/>
    </source>
</evidence>
<feature type="transmembrane region" description="Helical" evidence="7">
    <location>
        <begin position="114"/>
        <end position="137"/>
    </location>
</feature>
<proteinExistence type="inferred from homology"/>
<protein>
    <submittedName>
        <fullName evidence="9">Pilus biogenesis protein</fullName>
    </submittedName>
</protein>
<evidence type="ECO:0000256" key="5">
    <source>
        <dbReference type="ARBA" id="ARBA00022989"/>
    </source>
</evidence>
<keyword evidence="4 7" id="KW-0812">Transmembrane</keyword>
<evidence type="ECO:0000313" key="10">
    <source>
        <dbReference type="Proteomes" id="UP000095558"/>
    </source>
</evidence>
<feature type="domain" description="Type II secretion system protein GspF" evidence="8">
    <location>
        <begin position="19"/>
        <end position="138"/>
    </location>
</feature>
<dbReference type="PANTHER" id="PTHR30012:SF0">
    <property type="entry name" value="TYPE II SECRETION SYSTEM PROTEIN F-RELATED"/>
    <property type="match status" value="1"/>
</dbReference>
<comment type="similarity">
    <text evidence="2">Belongs to the GSP F family.</text>
</comment>
<dbReference type="OrthoDB" id="9805682at2"/>
<evidence type="ECO:0000256" key="2">
    <source>
        <dbReference type="ARBA" id="ARBA00005745"/>
    </source>
</evidence>
<evidence type="ECO:0000256" key="3">
    <source>
        <dbReference type="ARBA" id="ARBA00022475"/>
    </source>
</evidence>
<dbReference type="PRINTS" id="PR00812">
    <property type="entry name" value="BCTERIALGSPF"/>
</dbReference>
<evidence type="ECO:0000256" key="1">
    <source>
        <dbReference type="ARBA" id="ARBA00004651"/>
    </source>
</evidence>
<evidence type="ECO:0000256" key="6">
    <source>
        <dbReference type="ARBA" id="ARBA00023136"/>
    </source>
</evidence>
<evidence type="ECO:0000259" key="8">
    <source>
        <dbReference type="Pfam" id="PF00482"/>
    </source>
</evidence>
<dbReference type="InterPro" id="IPR042094">
    <property type="entry name" value="T2SS_GspF_sf"/>
</dbReference>
<keyword evidence="5 7" id="KW-1133">Transmembrane helix</keyword>
<reference evidence="9 10" key="1">
    <citation type="submission" date="2015-09" db="EMBL/GenBank/DDBJ databases">
        <authorList>
            <consortium name="Pathogen Informatics"/>
        </authorList>
    </citation>
    <scope>NUCLEOTIDE SEQUENCE [LARGE SCALE GENOMIC DNA]</scope>
    <source>
        <strain evidence="9 10">2789STDY5834855</strain>
    </source>
</reference>
<name>A0A173XXS4_9CLOT</name>
<evidence type="ECO:0000256" key="7">
    <source>
        <dbReference type="SAM" id="Phobius"/>
    </source>
</evidence>
<dbReference type="RefSeq" id="WP_042396701.1">
    <property type="nucleotide sequence ID" value="NZ_CYYT01000002.1"/>
</dbReference>
<dbReference type="EMBL" id="CYZV01000008">
    <property type="protein sequence ID" value="CUN89511.1"/>
    <property type="molecule type" value="Genomic_DNA"/>
</dbReference>
<organism evidence="9 10">
    <name type="scientific">Clostridium disporicum</name>
    <dbReference type="NCBI Taxonomy" id="84024"/>
    <lineage>
        <taxon>Bacteria</taxon>
        <taxon>Bacillati</taxon>
        <taxon>Bacillota</taxon>
        <taxon>Clostridia</taxon>
        <taxon>Eubacteriales</taxon>
        <taxon>Clostridiaceae</taxon>
        <taxon>Clostridium</taxon>
    </lineage>
</organism>
<dbReference type="InterPro" id="IPR003004">
    <property type="entry name" value="GspF/PilC"/>
</dbReference>
<dbReference type="InterPro" id="IPR018076">
    <property type="entry name" value="T2SS_GspF_dom"/>
</dbReference>
<dbReference type="Proteomes" id="UP000095558">
    <property type="component" value="Unassembled WGS sequence"/>
</dbReference>
<dbReference type="GeneID" id="83011430"/>
<comment type="subcellular location">
    <subcellularLocation>
        <location evidence="1">Cell membrane</location>
        <topology evidence="1">Multi-pass membrane protein</topology>
    </subcellularLocation>
</comment>
<feature type="domain" description="Type II secretion system protein GspF" evidence="8">
    <location>
        <begin position="217"/>
        <end position="336"/>
    </location>
</feature>
<keyword evidence="6 7" id="KW-0472">Membrane</keyword>
<dbReference type="PANTHER" id="PTHR30012">
    <property type="entry name" value="GENERAL SECRETION PATHWAY PROTEIN"/>
    <property type="match status" value="1"/>
</dbReference>
<accession>A0A173XXS4</accession>